<keyword evidence="1" id="KW-0472">Membrane</keyword>
<feature type="transmembrane region" description="Helical" evidence="1">
    <location>
        <begin position="43"/>
        <end position="60"/>
    </location>
</feature>
<proteinExistence type="predicted"/>
<dbReference type="EMBL" id="JAQIFT010000007">
    <property type="protein sequence ID" value="MDA3730106.1"/>
    <property type="molecule type" value="Genomic_DNA"/>
</dbReference>
<reference evidence="2" key="1">
    <citation type="journal article" date="2023" name="Int. J. Syst. Evol. Microbiol.">
        <title>&lt;i&gt;Holtiella tumoricola&lt;/i&gt; gen. nov. sp. nov., isolated from a human clinical sample.</title>
        <authorList>
            <person name="Allen-Vercoe E."/>
            <person name="Daigneault M.C."/>
            <person name="Vancuren S.J."/>
            <person name="Cochrane K."/>
            <person name="O'Neal L.L."/>
            <person name="Sankaranarayanan K."/>
            <person name="Lawson P.A."/>
        </authorList>
    </citation>
    <scope>NUCLEOTIDE SEQUENCE</scope>
    <source>
        <strain evidence="2">CC70A</strain>
    </source>
</reference>
<evidence type="ECO:0000313" key="3">
    <source>
        <dbReference type="Proteomes" id="UP001169242"/>
    </source>
</evidence>
<protein>
    <submittedName>
        <fullName evidence="2">Uncharacterized protein</fullName>
    </submittedName>
</protein>
<dbReference type="AlphaFoldDB" id="A0AA42DJR0"/>
<dbReference type="Proteomes" id="UP001169242">
    <property type="component" value="Unassembled WGS sequence"/>
</dbReference>
<evidence type="ECO:0000256" key="1">
    <source>
        <dbReference type="SAM" id="Phobius"/>
    </source>
</evidence>
<accession>A0AA42DJR0</accession>
<comment type="caution">
    <text evidence="2">The sequence shown here is derived from an EMBL/GenBank/DDBJ whole genome shotgun (WGS) entry which is preliminary data.</text>
</comment>
<keyword evidence="1" id="KW-1133">Transmembrane helix</keyword>
<name>A0AA42DJR0_9FIRM</name>
<gene>
    <name evidence="2" type="ORF">PBV87_01075</name>
</gene>
<sequence>MSDFINTHSQAEDSPNCFYNSTTENTSQAQTSLFRFGCGNNEWIWLILIALVFLNGKDLFGGCDGKSSNMLILIILAFFFFSNTSFNK</sequence>
<keyword evidence="1" id="KW-0812">Transmembrane</keyword>
<dbReference type="RefSeq" id="WP_271010837.1">
    <property type="nucleotide sequence ID" value="NZ_JAQIFT010000007.1"/>
</dbReference>
<keyword evidence="3" id="KW-1185">Reference proteome</keyword>
<organism evidence="2 3">
    <name type="scientific">Holtiella tumoricola</name>
    <dbReference type="NCBI Taxonomy" id="3018743"/>
    <lineage>
        <taxon>Bacteria</taxon>
        <taxon>Bacillati</taxon>
        <taxon>Bacillota</taxon>
        <taxon>Clostridia</taxon>
        <taxon>Lachnospirales</taxon>
        <taxon>Cellulosilyticaceae</taxon>
        <taxon>Holtiella</taxon>
    </lineage>
</organism>
<feature type="transmembrane region" description="Helical" evidence="1">
    <location>
        <begin position="67"/>
        <end position="86"/>
    </location>
</feature>
<evidence type="ECO:0000313" key="2">
    <source>
        <dbReference type="EMBL" id="MDA3730106.1"/>
    </source>
</evidence>